<evidence type="ECO:0000256" key="3">
    <source>
        <dbReference type="ARBA" id="ARBA00022737"/>
    </source>
</evidence>
<dbReference type="SMART" id="SM00368">
    <property type="entry name" value="LRR_RI"/>
    <property type="match status" value="6"/>
</dbReference>
<dbReference type="SUPFAM" id="SSF52047">
    <property type="entry name" value="RNI-like"/>
    <property type="match status" value="1"/>
</dbReference>
<keyword evidence="2" id="KW-0433">Leucine-rich repeat</keyword>
<keyword evidence="3" id="KW-0677">Repeat</keyword>
<keyword evidence="1" id="KW-0343">GTPase activation</keyword>
<evidence type="ECO:0000313" key="5">
    <source>
        <dbReference type="Proteomes" id="UP001362999"/>
    </source>
</evidence>
<evidence type="ECO:0000256" key="1">
    <source>
        <dbReference type="ARBA" id="ARBA00022468"/>
    </source>
</evidence>
<dbReference type="InterPro" id="IPR027038">
    <property type="entry name" value="RanGap"/>
</dbReference>
<protein>
    <submittedName>
        <fullName evidence="4">RNI-like protein</fullName>
    </submittedName>
</protein>
<dbReference type="GO" id="GO:0006913">
    <property type="term" value="P:nucleocytoplasmic transport"/>
    <property type="evidence" value="ECO:0007669"/>
    <property type="project" value="TreeGrafter"/>
</dbReference>
<keyword evidence="5" id="KW-1185">Reference proteome</keyword>
<name>A0AAW0CRN6_9AGAR</name>
<sequence length="385" mass="42083">MAVHTVDFNDRKLKLNTEPDIQKLFENIDLENVQEIVMTSNTIGIDAAKGLADVIRRTPQLKVAQLSSIFISRTIDEIPPALTHILDALLQCSLLTVLDLRHNAFGQRTVDPVVPVLSECLSLEVVRLANVGMDASGGRILANALTTSAKNSAALKRTSCLRELVIGQNILGDGSASAWADAIRAHYESLQTLDMRRAYLREDGIIAIASALATCRDIRALNFNDNVIANSEAREGTRGWKAIADALRAAAKTLVYLDLTACLLEGDGCDEILAVLAEEELAQLEILKLGANDFAEDHYAELRELLNDKSRLSGLSRLHVDQVEDSVVVSELKDFLLSRKCQVIIEDEDEDDHDDELIAEIGAKAGPQVNVDELAELLTGKLDLK</sequence>
<dbReference type="PANTHER" id="PTHR24113">
    <property type="entry name" value="RAN GTPASE-ACTIVATING PROTEIN 1"/>
    <property type="match status" value="1"/>
</dbReference>
<dbReference type="Proteomes" id="UP001362999">
    <property type="component" value="Unassembled WGS sequence"/>
</dbReference>
<gene>
    <name evidence="4" type="ORF">R3P38DRAFT_319339</name>
</gene>
<dbReference type="PANTHER" id="PTHR24113:SF12">
    <property type="entry name" value="RAN GTPASE-ACTIVATING PROTEIN 1"/>
    <property type="match status" value="1"/>
</dbReference>
<dbReference type="InterPro" id="IPR032675">
    <property type="entry name" value="LRR_dom_sf"/>
</dbReference>
<reference evidence="4 5" key="1">
    <citation type="journal article" date="2024" name="J Genomics">
        <title>Draft genome sequencing and assembly of Favolaschia claudopus CIRM-BRFM 2984 isolated from oak limbs.</title>
        <authorList>
            <person name="Navarro D."/>
            <person name="Drula E."/>
            <person name="Chaduli D."/>
            <person name="Cazenave R."/>
            <person name="Ahrendt S."/>
            <person name="Wang J."/>
            <person name="Lipzen A."/>
            <person name="Daum C."/>
            <person name="Barry K."/>
            <person name="Grigoriev I.V."/>
            <person name="Favel A."/>
            <person name="Rosso M.N."/>
            <person name="Martin F."/>
        </authorList>
    </citation>
    <scope>NUCLEOTIDE SEQUENCE [LARGE SCALE GENOMIC DNA]</scope>
    <source>
        <strain evidence="4 5">CIRM-BRFM 2984</strain>
    </source>
</reference>
<dbReference type="GO" id="GO:0005829">
    <property type="term" value="C:cytosol"/>
    <property type="evidence" value="ECO:0007669"/>
    <property type="project" value="TreeGrafter"/>
</dbReference>
<dbReference type="GO" id="GO:0005634">
    <property type="term" value="C:nucleus"/>
    <property type="evidence" value="ECO:0007669"/>
    <property type="project" value="TreeGrafter"/>
</dbReference>
<dbReference type="AlphaFoldDB" id="A0AAW0CRN6"/>
<dbReference type="EMBL" id="JAWWNJ010000013">
    <property type="protein sequence ID" value="KAK7042524.1"/>
    <property type="molecule type" value="Genomic_DNA"/>
</dbReference>
<dbReference type="GO" id="GO:0031267">
    <property type="term" value="F:small GTPase binding"/>
    <property type="evidence" value="ECO:0007669"/>
    <property type="project" value="TreeGrafter"/>
</dbReference>
<evidence type="ECO:0000313" key="4">
    <source>
        <dbReference type="EMBL" id="KAK7042524.1"/>
    </source>
</evidence>
<dbReference type="Gene3D" id="3.80.10.10">
    <property type="entry name" value="Ribonuclease Inhibitor"/>
    <property type="match status" value="1"/>
</dbReference>
<comment type="caution">
    <text evidence="4">The sequence shown here is derived from an EMBL/GenBank/DDBJ whole genome shotgun (WGS) entry which is preliminary data.</text>
</comment>
<proteinExistence type="predicted"/>
<accession>A0AAW0CRN6</accession>
<dbReference type="GO" id="GO:0048471">
    <property type="term" value="C:perinuclear region of cytoplasm"/>
    <property type="evidence" value="ECO:0007669"/>
    <property type="project" value="TreeGrafter"/>
</dbReference>
<organism evidence="4 5">
    <name type="scientific">Favolaschia claudopus</name>
    <dbReference type="NCBI Taxonomy" id="2862362"/>
    <lineage>
        <taxon>Eukaryota</taxon>
        <taxon>Fungi</taxon>
        <taxon>Dikarya</taxon>
        <taxon>Basidiomycota</taxon>
        <taxon>Agaricomycotina</taxon>
        <taxon>Agaricomycetes</taxon>
        <taxon>Agaricomycetidae</taxon>
        <taxon>Agaricales</taxon>
        <taxon>Marasmiineae</taxon>
        <taxon>Mycenaceae</taxon>
        <taxon>Favolaschia</taxon>
    </lineage>
</organism>
<dbReference type="GO" id="GO:0005096">
    <property type="term" value="F:GTPase activator activity"/>
    <property type="evidence" value="ECO:0007669"/>
    <property type="project" value="UniProtKB-KW"/>
</dbReference>
<evidence type="ECO:0000256" key="2">
    <source>
        <dbReference type="ARBA" id="ARBA00022614"/>
    </source>
</evidence>